<protein>
    <submittedName>
        <fullName evidence="2">Uncharacterized protein</fullName>
    </submittedName>
</protein>
<evidence type="ECO:0000313" key="3">
    <source>
        <dbReference type="Proteomes" id="UP000299102"/>
    </source>
</evidence>
<keyword evidence="3" id="KW-1185">Reference proteome</keyword>
<evidence type="ECO:0000256" key="1">
    <source>
        <dbReference type="SAM" id="MobiDB-lite"/>
    </source>
</evidence>
<organism evidence="2 3">
    <name type="scientific">Eumeta variegata</name>
    <name type="common">Bagworm moth</name>
    <name type="synonym">Eumeta japonica</name>
    <dbReference type="NCBI Taxonomy" id="151549"/>
    <lineage>
        <taxon>Eukaryota</taxon>
        <taxon>Metazoa</taxon>
        <taxon>Ecdysozoa</taxon>
        <taxon>Arthropoda</taxon>
        <taxon>Hexapoda</taxon>
        <taxon>Insecta</taxon>
        <taxon>Pterygota</taxon>
        <taxon>Neoptera</taxon>
        <taxon>Endopterygota</taxon>
        <taxon>Lepidoptera</taxon>
        <taxon>Glossata</taxon>
        <taxon>Ditrysia</taxon>
        <taxon>Tineoidea</taxon>
        <taxon>Psychidae</taxon>
        <taxon>Oiketicinae</taxon>
        <taxon>Eumeta</taxon>
    </lineage>
</organism>
<gene>
    <name evidence="2" type="ORF">EVAR_89546_1</name>
</gene>
<dbReference type="AlphaFoldDB" id="A0A4C1ZBM5"/>
<accession>A0A4C1ZBM5</accession>
<comment type="caution">
    <text evidence="2">The sequence shown here is derived from an EMBL/GenBank/DDBJ whole genome shotgun (WGS) entry which is preliminary data.</text>
</comment>
<dbReference type="EMBL" id="BGZK01001687">
    <property type="protein sequence ID" value="GBP84563.1"/>
    <property type="molecule type" value="Genomic_DNA"/>
</dbReference>
<proteinExistence type="predicted"/>
<evidence type="ECO:0000313" key="2">
    <source>
        <dbReference type="EMBL" id="GBP84563.1"/>
    </source>
</evidence>
<dbReference type="Proteomes" id="UP000299102">
    <property type="component" value="Unassembled WGS sequence"/>
</dbReference>
<feature type="region of interest" description="Disordered" evidence="1">
    <location>
        <begin position="96"/>
        <end position="118"/>
    </location>
</feature>
<reference evidence="2 3" key="1">
    <citation type="journal article" date="2019" name="Commun. Biol.">
        <title>The bagworm genome reveals a unique fibroin gene that provides high tensile strength.</title>
        <authorList>
            <person name="Kono N."/>
            <person name="Nakamura H."/>
            <person name="Ohtoshi R."/>
            <person name="Tomita M."/>
            <person name="Numata K."/>
            <person name="Arakawa K."/>
        </authorList>
    </citation>
    <scope>NUCLEOTIDE SEQUENCE [LARGE SCALE GENOMIC DNA]</scope>
</reference>
<name>A0A4C1ZBM5_EUMVA</name>
<sequence length="171" mass="18778">MTSDSRPIIAADNKTRIFITRPRRNANTLGDNKGRARDGPIADGGWCANSMDYLKNSASVNSHRLLGIKHHQKPLYITHWLSEFTRGRSMLEDQLKEASDNAGVDGPPETTSVSGRGADDGGPCSSYFLYNSFLYLQLYSIAAVVVFQTLPSVRPSRRAGASPLDSSLYVR</sequence>